<feature type="compositionally biased region" description="Basic residues" evidence="6">
    <location>
        <begin position="247"/>
        <end position="261"/>
    </location>
</feature>
<feature type="compositionally biased region" description="Basic residues" evidence="6">
    <location>
        <begin position="277"/>
        <end position="287"/>
    </location>
</feature>
<evidence type="ECO:0000313" key="9">
    <source>
        <dbReference type="Proteomes" id="UP001159405"/>
    </source>
</evidence>
<dbReference type="Proteomes" id="UP001159405">
    <property type="component" value="Unassembled WGS sequence"/>
</dbReference>
<sequence length="456" mass="50939">MFWGVTLDSGKRYTQTVEKSFHLSMAALGFHNCSSLPVTVMVEVDKAQFALCTLQPGKIPQQPLDYCFTEGEEITFFMEGPGDVHLTGYLMDEPNALEFEEDEEELSGESEESETASVGSDSEDEEESSSDEITLSQLLQSGDIENDNEDNEEEDEESGDDDWDPSKDNPKRKKRNKKDKKKKNSKKDNLERQDESMNEEETESDRKLIISSFDDDNNDNDDDDDGEDDDDEEWSPDKKVKSDLKAVKMKAAKQEKKKLKRRENETVENGETQPPKLTKKAKKKLRGKEKAENVNSLDNNKQSQNSASSPAKPIDSLTNSSDKQLGNKQGSPSKNSNQSQATETTKRKLPGGTVVEDLKRGQGQTAKKGQTVHVYYKGNLAKNKKQFDSCLSGRPFSFRLGAGEVIRGWDLGVAGMQVGGKRRLTVPPSQGYGNKKMGPIPPNSTLEFEIQLIKLQ</sequence>
<dbReference type="Pfam" id="PF17800">
    <property type="entry name" value="NPL"/>
    <property type="match status" value="1"/>
</dbReference>
<feature type="region of interest" description="Disordered" evidence="6">
    <location>
        <begin position="99"/>
        <end position="354"/>
    </location>
</feature>
<comment type="similarity">
    <text evidence="4">Belongs to the FKBP-type PPIase family.</text>
</comment>
<comment type="catalytic activity">
    <reaction evidence="1 4 5">
        <text>[protein]-peptidylproline (omega=180) = [protein]-peptidylproline (omega=0)</text>
        <dbReference type="Rhea" id="RHEA:16237"/>
        <dbReference type="Rhea" id="RHEA-COMP:10747"/>
        <dbReference type="Rhea" id="RHEA-COMP:10748"/>
        <dbReference type="ChEBI" id="CHEBI:83833"/>
        <dbReference type="ChEBI" id="CHEBI:83834"/>
        <dbReference type="EC" id="5.2.1.8"/>
    </reaction>
</comment>
<evidence type="ECO:0000259" key="7">
    <source>
        <dbReference type="PROSITE" id="PS50059"/>
    </source>
</evidence>
<dbReference type="SUPFAM" id="SSF69203">
    <property type="entry name" value="Nucleoplasmin-like core domain"/>
    <property type="match status" value="1"/>
</dbReference>
<evidence type="ECO:0000256" key="6">
    <source>
        <dbReference type="SAM" id="MobiDB-lite"/>
    </source>
</evidence>
<feature type="compositionally biased region" description="Basic and acidic residues" evidence="6">
    <location>
        <begin position="235"/>
        <end position="246"/>
    </location>
</feature>
<comment type="caution">
    <text evidence="8">The sequence shown here is derived from an EMBL/GenBank/DDBJ whole genome shotgun (WGS) entry which is preliminary data.</text>
</comment>
<dbReference type="Gene3D" id="2.60.120.340">
    <property type="entry name" value="Nucleoplasmin core domain"/>
    <property type="match status" value="1"/>
</dbReference>
<feature type="compositionally biased region" description="Acidic residues" evidence="6">
    <location>
        <begin position="121"/>
        <end position="130"/>
    </location>
</feature>
<protein>
    <recommendedName>
        <fullName evidence="4">FK506-binding protein</fullName>
        <ecNumber evidence="4">5.2.1.8</ecNumber>
    </recommendedName>
</protein>
<feature type="compositionally biased region" description="Polar residues" evidence="6">
    <location>
        <begin position="316"/>
        <end position="343"/>
    </location>
</feature>
<evidence type="ECO:0000256" key="5">
    <source>
        <dbReference type="PROSITE-ProRule" id="PRU00277"/>
    </source>
</evidence>
<keyword evidence="2 4" id="KW-0697">Rotamase</keyword>
<name>A0ABN8N4B3_9CNID</name>
<feature type="compositionally biased region" description="Acidic residues" evidence="6">
    <location>
        <begin position="213"/>
        <end position="234"/>
    </location>
</feature>
<dbReference type="Pfam" id="PF00254">
    <property type="entry name" value="FKBP_C"/>
    <property type="match status" value="1"/>
</dbReference>
<dbReference type="InterPro" id="IPR023566">
    <property type="entry name" value="PPIase_Fpr3/Fpr4-like"/>
</dbReference>
<dbReference type="InterPro" id="IPR046357">
    <property type="entry name" value="PPIase_dom_sf"/>
</dbReference>
<dbReference type="InterPro" id="IPR036824">
    <property type="entry name" value="Nucleoplasmin_core_dom_sf"/>
</dbReference>
<evidence type="ECO:0000256" key="2">
    <source>
        <dbReference type="ARBA" id="ARBA00023110"/>
    </source>
</evidence>
<dbReference type="InterPro" id="IPR041232">
    <property type="entry name" value="NPL"/>
</dbReference>
<gene>
    <name evidence="8" type="ORF">PLOB_00000717</name>
</gene>
<feature type="domain" description="PPIase FKBP-type" evidence="7">
    <location>
        <begin position="369"/>
        <end position="456"/>
    </location>
</feature>
<keyword evidence="9" id="KW-1185">Reference proteome</keyword>
<dbReference type="SUPFAM" id="SSF54534">
    <property type="entry name" value="FKBP-like"/>
    <property type="match status" value="1"/>
</dbReference>
<feature type="compositionally biased region" description="Polar residues" evidence="6">
    <location>
        <begin position="293"/>
        <end position="309"/>
    </location>
</feature>
<evidence type="ECO:0000313" key="8">
    <source>
        <dbReference type="EMBL" id="CAH3042916.1"/>
    </source>
</evidence>
<dbReference type="PIRSF" id="PIRSF001473">
    <property type="entry name" value="FK506-bp_FPR3"/>
    <property type="match status" value="1"/>
</dbReference>
<dbReference type="Gene3D" id="3.10.50.40">
    <property type="match status" value="1"/>
</dbReference>
<organism evidence="8 9">
    <name type="scientific">Porites lobata</name>
    <dbReference type="NCBI Taxonomy" id="104759"/>
    <lineage>
        <taxon>Eukaryota</taxon>
        <taxon>Metazoa</taxon>
        <taxon>Cnidaria</taxon>
        <taxon>Anthozoa</taxon>
        <taxon>Hexacorallia</taxon>
        <taxon>Scleractinia</taxon>
        <taxon>Fungiina</taxon>
        <taxon>Poritidae</taxon>
        <taxon>Porites</taxon>
    </lineage>
</organism>
<feature type="compositionally biased region" description="Acidic residues" evidence="6">
    <location>
        <begin position="144"/>
        <end position="163"/>
    </location>
</feature>
<dbReference type="PANTHER" id="PTHR43811:SF19">
    <property type="entry name" value="39 KDA FK506-BINDING NUCLEAR PROTEIN"/>
    <property type="match status" value="1"/>
</dbReference>
<dbReference type="EC" id="5.2.1.8" evidence="4"/>
<evidence type="ECO:0000256" key="3">
    <source>
        <dbReference type="ARBA" id="ARBA00023235"/>
    </source>
</evidence>
<evidence type="ECO:0000256" key="4">
    <source>
        <dbReference type="PIRNR" id="PIRNR001473"/>
    </source>
</evidence>
<feature type="compositionally biased region" description="Acidic residues" evidence="6">
    <location>
        <begin position="99"/>
        <end position="114"/>
    </location>
</feature>
<feature type="compositionally biased region" description="Basic residues" evidence="6">
    <location>
        <begin position="170"/>
        <end position="185"/>
    </location>
</feature>
<proteinExistence type="inferred from homology"/>
<reference evidence="8 9" key="1">
    <citation type="submission" date="2022-05" db="EMBL/GenBank/DDBJ databases">
        <authorList>
            <consortium name="Genoscope - CEA"/>
            <person name="William W."/>
        </authorList>
    </citation>
    <scope>NUCLEOTIDE SEQUENCE [LARGE SCALE GENOMIC DNA]</scope>
</reference>
<keyword evidence="3 4" id="KW-0413">Isomerase</keyword>
<dbReference type="EMBL" id="CALNXK010000010">
    <property type="protein sequence ID" value="CAH3042916.1"/>
    <property type="molecule type" value="Genomic_DNA"/>
</dbReference>
<evidence type="ECO:0000256" key="1">
    <source>
        <dbReference type="ARBA" id="ARBA00000971"/>
    </source>
</evidence>
<dbReference type="PANTHER" id="PTHR43811">
    <property type="entry name" value="FKBP-TYPE PEPTIDYL-PROLYL CIS-TRANS ISOMERASE FKPA"/>
    <property type="match status" value="1"/>
</dbReference>
<accession>A0ABN8N4B3</accession>
<dbReference type="InterPro" id="IPR001179">
    <property type="entry name" value="PPIase_FKBP_dom"/>
</dbReference>
<dbReference type="PROSITE" id="PS50059">
    <property type="entry name" value="FKBP_PPIASE"/>
    <property type="match status" value="1"/>
</dbReference>
<feature type="compositionally biased region" description="Basic and acidic residues" evidence="6">
    <location>
        <begin position="186"/>
        <end position="195"/>
    </location>
</feature>